<dbReference type="GO" id="GO:0004222">
    <property type="term" value="F:metalloendopeptidase activity"/>
    <property type="evidence" value="ECO:0007669"/>
    <property type="project" value="TreeGrafter"/>
</dbReference>
<dbReference type="InterPro" id="IPR016047">
    <property type="entry name" value="M23ase_b-sheet_dom"/>
</dbReference>
<evidence type="ECO:0000259" key="2">
    <source>
        <dbReference type="Pfam" id="PF01551"/>
    </source>
</evidence>
<evidence type="ECO:0000313" key="4">
    <source>
        <dbReference type="EMBL" id="TYP80560.1"/>
    </source>
</evidence>
<feature type="compositionally biased region" description="Pro residues" evidence="1">
    <location>
        <begin position="255"/>
        <end position="266"/>
    </location>
</feature>
<dbReference type="FunFam" id="2.70.70.10:FF:000003">
    <property type="entry name" value="Murein hydrolase activator EnvC"/>
    <property type="match status" value="1"/>
</dbReference>
<dbReference type="Proteomes" id="UP000324176">
    <property type="component" value="Unassembled WGS sequence"/>
</dbReference>
<evidence type="ECO:0000313" key="3">
    <source>
        <dbReference type="EMBL" id="AKH37689.1"/>
    </source>
</evidence>
<dbReference type="PANTHER" id="PTHR21666:SF270">
    <property type="entry name" value="MUREIN HYDROLASE ACTIVATOR ENVC"/>
    <property type="match status" value="1"/>
</dbReference>
<dbReference type="Gene3D" id="2.70.70.10">
    <property type="entry name" value="Glucose Permease (Domain IIA)"/>
    <property type="match status" value="1"/>
</dbReference>
<dbReference type="Pfam" id="PF01551">
    <property type="entry name" value="Peptidase_M23"/>
    <property type="match status" value="1"/>
</dbReference>
<dbReference type="InterPro" id="IPR050570">
    <property type="entry name" value="Cell_wall_metabolism_enzyme"/>
</dbReference>
<dbReference type="Gene3D" id="6.10.250.3150">
    <property type="match status" value="1"/>
</dbReference>
<sequence>MYSRGNDTLRKIITFFLAFFLLALICAGQLYANPPASKDLKQLKNRIKALQKELASKETSKTEAADSLRESERAISKINRILITLAQQLIDANISLDQLSEQSKQIQSKIKMQQEQLGKMLYYQYINGQQDYMQLLLKQQDPNQIARNLHYYGHLKRARSENINTLRAQLEQLDLLTRESHTKREEIVKIQSEQTKKKQQLEQEKLKREEILANLSEEIIQQQREITKLKSDEQRLSKLVEEINRLLSQKKPTPKKPVPQKSPPPATDKFTQPSHHNNLLPDSSASGRSFELLKGQLRLPVRGELVNRFDSPRQEGGIKWKGLFIRSQNGNEVKAIASGQVVFADWLRGFGNLMILDHGNNYMSLYGYNEAIYKRVGDRVRSGDTIATVGNSGGHRESGLYFELRHQGKPFDPLIWMIIE</sequence>
<feature type="compositionally biased region" description="Polar residues" evidence="1">
    <location>
        <begin position="269"/>
        <end position="285"/>
    </location>
</feature>
<proteinExistence type="predicted"/>
<dbReference type="PATRIC" id="fig|44574.3.peg.1826"/>
<evidence type="ECO:0000256" key="1">
    <source>
        <dbReference type="SAM" id="MobiDB-lite"/>
    </source>
</evidence>
<dbReference type="OrthoDB" id="9784703at2"/>
<keyword evidence="5" id="KW-1185">Reference proteome</keyword>
<accession>A0A0F7KFN4</accession>
<reference evidence="5" key="1">
    <citation type="submission" date="2015-05" db="EMBL/GenBank/DDBJ databases">
        <title>Draft genome of Nitrosomonas communis strain Nm2.</title>
        <authorList>
            <person name="Kozlowski J.A."/>
            <person name="Kits K.D."/>
            <person name="Stein L.Y."/>
        </authorList>
    </citation>
    <scope>NUCLEOTIDE SEQUENCE [LARGE SCALE GENOMIC DNA]</scope>
    <source>
        <strain evidence="5">Nm2</strain>
    </source>
</reference>
<dbReference type="AlphaFoldDB" id="A0A0F7KFN4"/>
<dbReference type="EMBL" id="VNHT01000058">
    <property type="protein sequence ID" value="TYP80560.1"/>
    <property type="molecule type" value="Genomic_DNA"/>
</dbReference>
<protein>
    <submittedName>
        <fullName evidence="3">Peptidase M23</fullName>
    </submittedName>
    <submittedName>
        <fullName evidence="4">Septal ring factor EnvC (AmiA/AmiB activator)</fullName>
    </submittedName>
</protein>
<reference evidence="4 6" key="3">
    <citation type="submission" date="2019-07" db="EMBL/GenBank/DDBJ databases">
        <title>Active sludge and wastewater microbial communities from Klosterneuburg, Austria.</title>
        <authorList>
            <person name="Wagner M."/>
        </authorList>
    </citation>
    <scope>NUCLEOTIDE SEQUENCE [LARGE SCALE GENOMIC DNA]</scope>
    <source>
        <strain evidence="4 6">Nm2</strain>
    </source>
</reference>
<evidence type="ECO:0000313" key="6">
    <source>
        <dbReference type="Proteomes" id="UP000324176"/>
    </source>
</evidence>
<feature type="domain" description="M23ase beta-sheet core" evidence="2">
    <location>
        <begin position="320"/>
        <end position="413"/>
    </location>
</feature>
<dbReference type="Proteomes" id="UP000034156">
    <property type="component" value="Chromosome"/>
</dbReference>
<dbReference type="SUPFAM" id="SSF51261">
    <property type="entry name" value="Duplicated hybrid motif"/>
    <property type="match status" value="1"/>
</dbReference>
<feature type="region of interest" description="Disordered" evidence="1">
    <location>
        <begin position="246"/>
        <end position="285"/>
    </location>
</feature>
<organism evidence="3 5">
    <name type="scientific">Nitrosomonas communis</name>
    <dbReference type="NCBI Taxonomy" id="44574"/>
    <lineage>
        <taxon>Bacteria</taxon>
        <taxon>Pseudomonadati</taxon>
        <taxon>Pseudomonadota</taxon>
        <taxon>Betaproteobacteria</taxon>
        <taxon>Nitrosomonadales</taxon>
        <taxon>Nitrosomonadaceae</taxon>
        <taxon>Nitrosomonas</taxon>
    </lineage>
</organism>
<evidence type="ECO:0000313" key="5">
    <source>
        <dbReference type="Proteomes" id="UP000034156"/>
    </source>
</evidence>
<gene>
    <name evidence="3" type="ORF">AAW31_07525</name>
    <name evidence="4" type="ORF">BCL69_105815</name>
</gene>
<dbReference type="PANTHER" id="PTHR21666">
    <property type="entry name" value="PEPTIDASE-RELATED"/>
    <property type="match status" value="1"/>
</dbReference>
<dbReference type="InterPro" id="IPR011055">
    <property type="entry name" value="Dup_hybrid_motif"/>
</dbReference>
<dbReference type="RefSeq" id="WP_046849764.1">
    <property type="nucleotide sequence ID" value="NZ_CP011451.1"/>
</dbReference>
<dbReference type="KEGG" id="nco:AAW31_07525"/>
<dbReference type="CDD" id="cd12797">
    <property type="entry name" value="M23_peptidase"/>
    <property type="match status" value="1"/>
</dbReference>
<dbReference type="EMBL" id="CP011451">
    <property type="protein sequence ID" value="AKH37689.1"/>
    <property type="molecule type" value="Genomic_DNA"/>
</dbReference>
<reference evidence="3 5" key="2">
    <citation type="journal article" date="2016" name="Genome Announc.">
        <title>Genome Sequence of Nitrosomonas communis Strain Nm2, a Mesophilic Ammonia-Oxidizing Bacterium Isolated from Mediterranean Soil.</title>
        <authorList>
            <person name="Kozlowski J.A."/>
            <person name="Kits K.D."/>
            <person name="Stein L.Y."/>
        </authorList>
    </citation>
    <scope>NUCLEOTIDE SEQUENCE [LARGE SCALE GENOMIC DNA]</scope>
    <source>
        <strain evidence="3 5">Nm2</strain>
    </source>
</reference>
<name>A0A0F7KFN4_9PROT</name>